<name>A0A6G1Q7E5_CHAAH</name>
<reference evidence="1 2" key="1">
    <citation type="submission" date="2019-02" db="EMBL/GenBank/DDBJ databases">
        <title>Opniocepnalus argus genome.</title>
        <authorList>
            <person name="Zhou C."/>
            <person name="Xiao S."/>
        </authorList>
    </citation>
    <scope>NUCLEOTIDE SEQUENCE [LARGE SCALE GENOMIC DNA]</scope>
    <source>
        <strain evidence="1">OARG1902GOOAL</strain>
        <tissue evidence="1">Muscle</tissue>
    </source>
</reference>
<accession>A0A6G1Q7E5</accession>
<organism evidence="1 2">
    <name type="scientific">Channa argus</name>
    <name type="common">Northern snakehead</name>
    <name type="synonym">Ophicephalus argus</name>
    <dbReference type="NCBI Taxonomy" id="215402"/>
    <lineage>
        <taxon>Eukaryota</taxon>
        <taxon>Metazoa</taxon>
        <taxon>Chordata</taxon>
        <taxon>Craniata</taxon>
        <taxon>Vertebrata</taxon>
        <taxon>Euteleostomi</taxon>
        <taxon>Actinopterygii</taxon>
        <taxon>Neopterygii</taxon>
        <taxon>Teleostei</taxon>
        <taxon>Neoteleostei</taxon>
        <taxon>Acanthomorphata</taxon>
        <taxon>Anabantaria</taxon>
        <taxon>Anabantiformes</taxon>
        <taxon>Channoidei</taxon>
        <taxon>Channidae</taxon>
        <taxon>Channa</taxon>
    </lineage>
</organism>
<gene>
    <name evidence="1" type="ORF">EXN66_Car013944</name>
</gene>
<dbReference type="EMBL" id="CM015724">
    <property type="protein sequence ID" value="KAF3698263.1"/>
    <property type="molecule type" value="Genomic_DNA"/>
</dbReference>
<reference evidence="2" key="2">
    <citation type="submission" date="2019-02" db="EMBL/GenBank/DDBJ databases">
        <title>Opniocepnalus argus Var Kimnra genome.</title>
        <authorList>
            <person name="Zhou C."/>
            <person name="Xiao S."/>
        </authorList>
    </citation>
    <scope>NUCLEOTIDE SEQUENCE [LARGE SCALE GENOMIC DNA]</scope>
</reference>
<dbReference type="AlphaFoldDB" id="A0A6G1Q7E5"/>
<evidence type="ECO:0000313" key="1">
    <source>
        <dbReference type="EMBL" id="KAF3698263.1"/>
    </source>
</evidence>
<proteinExistence type="predicted"/>
<keyword evidence="2" id="KW-1185">Reference proteome</keyword>
<evidence type="ECO:0000313" key="2">
    <source>
        <dbReference type="Proteomes" id="UP000503349"/>
    </source>
</evidence>
<sequence>MSTLFPGVYSCVHHHCPFSRAVDVLTGHIKGLILKELSTVGTHSQMNCESFSAFEEKW</sequence>
<dbReference type="Proteomes" id="UP000503349">
    <property type="component" value="Chromosome 13"/>
</dbReference>
<protein>
    <submittedName>
        <fullName evidence="1">Uncharacterized protein</fullName>
    </submittedName>
</protein>